<keyword evidence="8" id="KW-1185">Reference proteome</keyword>
<reference evidence="8" key="1">
    <citation type="journal article" date="2019" name="Int. J. Syst. Evol. Microbiol.">
        <title>The Global Catalogue of Microorganisms (GCM) 10K type strain sequencing project: providing services to taxonomists for standard genome sequencing and annotation.</title>
        <authorList>
            <consortium name="The Broad Institute Genomics Platform"/>
            <consortium name="The Broad Institute Genome Sequencing Center for Infectious Disease"/>
            <person name="Wu L."/>
            <person name="Ma J."/>
        </authorList>
    </citation>
    <scope>NUCLEOTIDE SEQUENCE [LARGE SCALE GENOMIC DNA]</scope>
    <source>
        <strain evidence="8">Q85</strain>
    </source>
</reference>
<evidence type="ECO:0000256" key="1">
    <source>
        <dbReference type="ARBA" id="ARBA00022617"/>
    </source>
</evidence>
<evidence type="ECO:0000256" key="2">
    <source>
        <dbReference type="ARBA" id="ARBA00022723"/>
    </source>
</evidence>
<evidence type="ECO:0000313" key="8">
    <source>
        <dbReference type="Proteomes" id="UP001597283"/>
    </source>
</evidence>
<comment type="caution">
    <text evidence="7">The sequence shown here is derived from an EMBL/GenBank/DDBJ whole genome shotgun (WGS) entry which is preliminary data.</text>
</comment>
<dbReference type="SUPFAM" id="SSF46626">
    <property type="entry name" value="Cytochrome c"/>
    <property type="match status" value="1"/>
</dbReference>
<proteinExistence type="predicted"/>
<evidence type="ECO:0000256" key="4">
    <source>
        <dbReference type="PROSITE-ProRule" id="PRU00433"/>
    </source>
</evidence>
<dbReference type="PROSITE" id="PS51257">
    <property type="entry name" value="PROKAR_LIPOPROTEIN"/>
    <property type="match status" value="1"/>
</dbReference>
<gene>
    <name evidence="7" type="ORF">ACFSC3_01125</name>
</gene>
<feature type="domain" description="Cytochrome c" evidence="6">
    <location>
        <begin position="47"/>
        <end position="138"/>
    </location>
</feature>
<dbReference type="EMBL" id="JBHUFC010000001">
    <property type="protein sequence ID" value="MFD1786163.1"/>
    <property type="molecule type" value="Genomic_DNA"/>
</dbReference>
<evidence type="ECO:0000313" key="7">
    <source>
        <dbReference type="EMBL" id="MFD1786163.1"/>
    </source>
</evidence>
<accession>A0ABW4N8H2</accession>
<protein>
    <submittedName>
        <fullName evidence="7">C-type cytochrome</fullName>
    </submittedName>
</protein>
<feature type="signal peptide" evidence="5">
    <location>
        <begin position="1"/>
        <end position="28"/>
    </location>
</feature>
<evidence type="ECO:0000256" key="3">
    <source>
        <dbReference type="ARBA" id="ARBA00023004"/>
    </source>
</evidence>
<dbReference type="RefSeq" id="WP_380937882.1">
    <property type="nucleotide sequence ID" value="NZ_JBHUFC010000001.1"/>
</dbReference>
<organism evidence="7 8">
    <name type="scientific">Sphingomonas floccifaciens</name>
    <dbReference type="NCBI Taxonomy" id="1844115"/>
    <lineage>
        <taxon>Bacteria</taxon>
        <taxon>Pseudomonadati</taxon>
        <taxon>Pseudomonadota</taxon>
        <taxon>Alphaproteobacteria</taxon>
        <taxon>Sphingomonadales</taxon>
        <taxon>Sphingomonadaceae</taxon>
        <taxon>Sphingomonas</taxon>
    </lineage>
</organism>
<dbReference type="Gene3D" id="1.10.760.10">
    <property type="entry name" value="Cytochrome c-like domain"/>
    <property type="match status" value="1"/>
</dbReference>
<sequence>MRHRWSLQPRRRSAGSKLGALVAVAALAAMTAACKPPPAARHDFDPAAVERGREVVAAAGCAACHAFPDIAWPKGRAGPDLTRFDGYGPIAGALPNTPANLAAFVRNAPAAKPGSTMPAMPITRSEARDVAAYLYGISDD</sequence>
<keyword evidence="1 4" id="KW-0349">Heme</keyword>
<keyword evidence="5" id="KW-0732">Signal</keyword>
<dbReference type="Proteomes" id="UP001597283">
    <property type="component" value="Unassembled WGS sequence"/>
</dbReference>
<dbReference type="Pfam" id="PF13442">
    <property type="entry name" value="Cytochrome_CBB3"/>
    <property type="match status" value="1"/>
</dbReference>
<dbReference type="InterPro" id="IPR036909">
    <property type="entry name" value="Cyt_c-like_dom_sf"/>
</dbReference>
<feature type="chain" id="PRO_5047148110" evidence="5">
    <location>
        <begin position="29"/>
        <end position="140"/>
    </location>
</feature>
<name>A0ABW4N8H2_9SPHN</name>
<keyword evidence="2 4" id="KW-0479">Metal-binding</keyword>
<dbReference type="PROSITE" id="PS51007">
    <property type="entry name" value="CYTC"/>
    <property type="match status" value="1"/>
</dbReference>
<evidence type="ECO:0000256" key="5">
    <source>
        <dbReference type="SAM" id="SignalP"/>
    </source>
</evidence>
<dbReference type="InterPro" id="IPR009056">
    <property type="entry name" value="Cyt_c-like_dom"/>
</dbReference>
<keyword evidence="3 4" id="KW-0408">Iron</keyword>
<evidence type="ECO:0000259" key="6">
    <source>
        <dbReference type="PROSITE" id="PS51007"/>
    </source>
</evidence>